<gene>
    <name evidence="3" type="ORF">N1851_005031</name>
</gene>
<organism evidence="3 4">
    <name type="scientific">Merluccius polli</name>
    <name type="common">Benguela hake</name>
    <name type="synonym">Merluccius cadenati</name>
    <dbReference type="NCBI Taxonomy" id="89951"/>
    <lineage>
        <taxon>Eukaryota</taxon>
        <taxon>Metazoa</taxon>
        <taxon>Chordata</taxon>
        <taxon>Craniata</taxon>
        <taxon>Vertebrata</taxon>
        <taxon>Euteleostomi</taxon>
        <taxon>Actinopterygii</taxon>
        <taxon>Neopterygii</taxon>
        <taxon>Teleostei</taxon>
        <taxon>Neoteleostei</taxon>
        <taxon>Acanthomorphata</taxon>
        <taxon>Zeiogadaria</taxon>
        <taxon>Gadariae</taxon>
        <taxon>Gadiformes</taxon>
        <taxon>Gadoidei</taxon>
        <taxon>Merlucciidae</taxon>
        <taxon>Merluccius</taxon>
    </lineage>
</organism>
<evidence type="ECO:0000313" key="4">
    <source>
        <dbReference type="Proteomes" id="UP001174136"/>
    </source>
</evidence>
<reference evidence="3" key="1">
    <citation type="journal article" date="2023" name="Front. Mar. Sci.">
        <title>A new Merluccius polli reference genome to investigate the effects of global change in West African waters.</title>
        <authorList>
            <person name="Mateo J.L."/>
            <person name="Blanco-Fernandez C."/>
            <person name="Garcia-Vazquez E."/>
            <person name="Machado-Schiaffino G."/>
        </authorList>
    </citation>
    <scope>NUCLEOTIDE SEQUENCE</scope>
    <source>
        <strain evidence="3">C29</strain>
        <tissue evidence="3">Fin</tissue>
    </source>
</reference>
<name>A0AA47N6I6_MERPO</name>
<dbReference type="EMBL" id="JAOPHQ010000855">
    <property type="protein sequence ID" value="KAK0153297.1"/>
    <property type="molecule type" value="Genomic_DNA"/>
</dbReference>
<evidence type="ECO:0000256" key="2">
    <source>
        <dbReference type="SAM" id="MobiDB-lite"/>
    </source>
</evidence>
<evidence type="ECO:0000313" key="3">
    <source>
        <dbReference type="EMBL" id="KAK0153297.1"/>
    </source>
</evidence>
<evidence type="ECO:0000256" key="1">
    <source>
        <dbReference type="SAM" id="Coils"/>
    </source>
</evidence>
<accession>A0AA47N6I6</accession>
<protein>
    <submittedName>
        <fullName evidence="3">Uncharacterized protein</fullName>
    </submittedName>
</protein>
<keyword evidence="4" id="KW-1185">Reference proteome</keyword>
<dbReference type="PANTHER" id="PTHR37162:SF11">
    <property type="match status" value="1"/>
</dbReference>
<dbReference type="AlphaFoldDB" id="A0AA47N6I6"/>
<dbReference type="PANTHER" id="PTHR37162">
    <property type="entry name" value="HAT FAMILY DIMERISATION DOMAINCONTAINING PROTEIN-RELATED"/>
    <property type="match status" value="1"/>
</dbReference>
<feature type="region of interest" description="Disordered" evidence="2">
    <location>
        <begin position="42"/>
        <end position="64"/>
    </location>
</feature>
<dbReference type="SUPFAM" id="SSF53098">
    <property type="entry name" value="Ribonuclease H-like"/>
    <property type="match status" value="1"/>
</dbReference>
<feature type="coiled-coil region" evidence="1">
    <location>
        <begin position="625"/>
        <end position="704"/>
    </location>
</feature>
<comment type="caution">
    <text evidence="3">The sequence shown here is derived from an EMBL/GenBank/DDBJ whole genome shotgun (WGS) entry which is preliminary data.</text>
</comment>
<dbReference type="Proteomes" id="UP001174136">
    <property type="component" value="Unassembled WGS sequence"/>
</dbReference>
<proteinExistence type="predicted"/>
<dbReference type="InterPro" id="IPR012337">
    <property type="entry name" value="RNaseH-like_sf"/>
</dbReference>
<sequence length="722" mass="80838">MGVKAVKSHMQASTHQARMRGRNAQLPMAMFCTTSSATSLPTTSTALSSTSPALPPTTASSTTTSSVNRCTTITTSTIQAEVLWCLDLATKHHSFRSSDGIGELFQHMFPDSEITKSFALGKDKTSYIIKFGIAPYFKKQLVKAINNAGPFVLMFDESLNQSSKKKQMDIHIRFLEDGCECVAQLNMTQLLSVGMDGPNVNFKLLDLLQKEHAELYGGAQVLMVGSCGLHTLHNAMKAGFTAWQIDKLLRALHFLFHNVPARREDYTNITGSSCFPLSFCGHRWVENVPVAERVLEVWPMIQKYVDAAEAKKVQKPNTASYDAILAAQVDPLLIPKLQFFLAIARSFNPFLKKYQTDEPVLPFLAKDLTELLMSLLRRFIKRELLQDRTPLQLIKLDISEEKNWVSLKRVDIGLGAESAIKAILGKPGTKIGELSVLQLRKEFLQIVKKLQEKSPLKFPIVRQITCLDPTSMVRDPEWCISQMKSLVQTFIQGQNLAGGIAVGDVIIQQFTSFVSVVGREEEFVSFQPLTQRLDVFLHSKLCTSHPDLLKFCQNALLLSHGQATVERGFSVNKEVETCNLYDESLEALRLICDKVIGCGGILKVPLTKELLASAASARSQYRLYLDNEREKKESATQELKRKAAEKELEDLRNQRRVLNSVCDSLEIDADKCAEMAKGKAGTKMAELITKSNSLRRRHKDKKAELLQVEKMIEEKATQLRHL</sequence>
<keyword evidence="1" id="KW-0175">Coiled coil</keyword>